<proteinExistence type="predicted"/>
<organism evidence="2 3">
    <name type="scientific">Oryzias melastigma</name>
    <name type="common">Marine medaka</name>
    <dbReference type="NCBI Taxonomy" id="30732"/>
    <lineage>
        <taxon>Eukaryota</taxon>
        <taxon>Metazoa</taxon>
        <taxon>Chordata</taxon>
        <taxon>Craniata</taxon>
        <taxon>Vertebrata</taxon>
        <taxon>Euteleostomi</taxon>
        <taxon>Actinopterygii</taxon>
        <taxon>Neopterygii</taxon>
        <taxon>Teleostei</taxon>
        <taxon>Neoteleostei</taxon>
        <taxon>Acanthomorphata</taxon>
        <taxon>Ovalentaria</taxon>
        <taxon>Atherinomorphae</taxon>
        <taxon>Beloniformes</taxon>
        <taxon>Adrianichthyidae</taxon>
        <taxon>Oryziinae</taxon>
        <taxon>Oryzias</taxon>
    </lineage>
</organism>
<protein>
    <submittedName>
        <fullName evidence="2">Uncharacterized protein</fullName>
    </submittedName>
</protein>
<reference evidence="2" key="1">
    <citation type="journal article" name="BMC Genomics">
        <title>Long-read sequencing and de novo genome assembly of marine medaka (Oryzias melastigma).</title>
        <authorList>
            <person name="Liang P."/>
            <person name="Saqib H.S.A."/>
            <person name="Ni X."/>
            <person name="Shen Y."/>
        </authorList>
    </citation>
    <scope>NUCLEOTIDE SEQUENCE</scope>
    <source>
        <strain evidence="2">Bigg-433</strain>
    </source>
</reference>
<evidence type="ECO:0000256" key="1">
    <source>
        <dbReference type="SAM" id="MobiDB-lite"/>
    </source>
</evidence>
<feature type="region of interest" description="Disordered" evidence="1">
    <location>
        <begin position="57"/>
        <end position="78"/>
    </location>
</feature>
<comment type="caution">
    <text evidence="2">The sequence shown here is derived from an EMBL/GenBank/DDBJ whole genome shotgun (WGS) entry which is preliminary data.</text>
</comment>
<accession>A0A834FDE9</accession>
<dbReference type="EMBL" id="WKFB01000237">
    <property type="protein sequence ID" value="KAF6730351.1"/>
    <property type="molecule type" value="Genomic_DNA"/>
</dbReference>
<dbReference type="AlphaFoldDB" id="A0A834FDE9"/>
<sequence>MKAKIPTLLEVYTHTTAQHVPSSLGKQERERLDLQSRNHWTRVLCALLLTNRIGTSSTPASGCAPGSAAEPEPARHGGDAPQKLVVPFVVPLQNCCLGPDEELASRAGPAGDQRAQLLLSITQSVFGAPLFSVQMCCSLRSCLTLTSCHHYSAFTF</sequence>
<evidence type="ECO:0000313" key="2">
    <source>
        <dbReference type="EMBL" id="KAF6730351.1"/>
    </source>
</evidence>
<evidence type="ECO:0000313" key="3">
    <source>
        <dbReference type="Proteomes" id="UP000646548"/>
    </source>
</evidence>
<dbReference type="Proteomes" id="UP000646548">
    <property type="component" value="Unassembled WGS sequence"/>
</dbReference>
<name>A0A834FDE9_ORYME</name>
<gene>
    <name evidence="2" type="ORF">FQA47_022477</name>
</gene>